<reference evidence="5 6" key="1">
    <citation type="submission" date="2018-02" db="EMBL/GenBank/DDBJ databases">
        <title>Genomic Encyclopedia of Archaeal and Bacterial Type Strains, Phase II (KMG-II): from individual species to whole genera.</title>
        <authorList>
            <person name="Goeker M."/>
        </authorList>
    </citation>
    <scope>NUCLEOTIDE SEQUENCE [LARGE SCALE GENOMIC DNA]</scope>
    <source>
        <strain evidence="5 6">DSM 15099</strain>
    </source>
</reference>
<protein>
    <submittedName>
        <fullName evidence="5">Microcompartment protein CcmL/EutN</fullName>
    </submittedName>
</protein>
<comment type="similarity">
    <text evidence="3">Belongs to the bacterial microcompartments protein family.</text>
</comment>
<dbReference type="CDD" id="cd07045">
    <property type="entry name" value="BMC_CcmK_like"/>
    <property type="match status" value="1"/>
</dbReference>
<feature type="domain" description="BMC" evidence="4">
    <location>
        <begin position="5"/>
        <end position="89"/>
    </location>
</feature>
<evidence type="ECO:0000256" key="2">
    <source>
        <dbReference type="ARBA" id="ARBA00024446"/>
    </source>
</evidence>
<dbReference type="InterPro" id="IPR050575">
    <property type="entry name" value="BMC_shell"/>
</dbReference>
<dbReference type="Pfam" id="PF00936">
    <property type="entry name" value="BMC"/>
    <property type="match status" value="1"/>
</dbReference>
<evidence type="ECO:0000259" key="4">
    <source>
        <dbReference type="PROSITE" id="PS51930"/>
    </source>
</evidence>
<dbReference type="PANTHER" id="PTHR33941:SF11">
    <property type="entry name" value="BACTERIAL MICROCOMPARTMENT SHELL PROTEIN PDUJ"/>
    <property type="match status" value="1"/>
</dbReference>
<comment type="subcellular location">
    <subcellularLocation>
        <location evidence="1">Bacterial microcompartment</location>
    </subcellularLocation>
</comment>
<dbReference type="SMART" id="SM00877">
    <property type="entry name" value="BMC"/>
    <property type="match status" value="1"/>
</dbReference>
<dbReference type="STRING" id="37659.GCA_000703125_00494"/>
<accession>A0A2S6FXN5</accession>
<evidence type="ECO:0000313" key="5">
    <source>
        <dbReference type="EMBL" id="PPK48289.1"/>
    </source>
</evidence>
<evidence type="ECO:0000256" key="1">
    <source>
        <dbReference type="ARBA" id="ARBA00024322"/>
    </source>
</evidence>
<dbReference type="InterPro" id="IPR000249">
    <property type="entry name" value="BMC_dom"/>
</dbReference>
<gene>
    <name evidence="5" type="ORF">BD821_10850</name>
</gene>
<dbReference type="InterPro" id="IPR044872">
    <property type="entry name" value="CcmK/CsoS1_BMC"/>
</dbReference>
<evidence type="ECO:0000256" key="3">
    <source>
        <dbReference type="PROSITE-ProRule" id="PRU01278"/>
    </source>
</evidence>
<comment type="caution">
    <text evidence="5">The sequence shown here is derived from an EMBL/GenBank/DDBJ whole genome shotgun (WGS) entry which is preliminary data.</text>
</comment>
<dbReference type="RefSeq" id="WP_104409875.1">
    <property type="nucleotide sequence ID" value="NZ_PTIS01000008.1"/>
</dbReference>
<dbReference type="PANTHER" id="PTHR33941">
    <property type="entry name" value="PROPANEDIOL UTILIZATION PROTEIN PDUA"/>
    <property type="match status" value="1"/>
</dbReference>
<organism evidence="5 6">
    <name type="scientific">Clostridium algidicarnis DSM 15099</name>
    <dbReference type="NCBI Taxonomy" id="1121295"/>
    <lineage>
        <taxon>Bacteria</taxon>
        <taxon>Bacillati</taxon>
        <taxon>Bacillota</taxon>
        <taxon>Clostridia</taxon>
        <taxon>Eubacteriales</taxon>
        <taxon>Clostridiaceae</taxon>
        <taxon>Clostridium</taxon>
    </lineage>
</organism>
<keyword evidence="2" id="KW-1283">Bacterial microcompartment</keyword>
<evidence type="ECO:0000313" key="6">
    <source>
        <dbReference type="Proteomes" id="UP000239863"/>
    </source>
</evidence>
<dbReference type="AlphaFoldDB" id="A0A2S6FXN5"/>
<dbReference type="Gene3D" id="3.30.70.1710">
    <property type="match status" value="1"/>
</dbReference>
<name>A0A2S6FXN5_9CLOT</name>
<dbReference type="EMBL" id="PTIS01000008">
    <property type="protein sequence ID" value="PPK48289.1"/>
    <property type="molecule type" value="Genomic_DNA"/>
</dbReference>
<dbReference type="GO" id="GO:0031469">
    <property type="term" value="C:bacterial microcompartment"/>
    <property type="evidence" value="ECO:0007669"/>
    <property type="project" value="UniProtKB-SubCell"/>
</dbReference>
<sequence>MNKSTLGFLETYGFVAAVEGLDVALKSANVELVSCEFISSGIVTVIITGDVSSVKAAVEAACIAIDRIGTLRSANVIARTDDQVLDMFYKDHNDQVKDLEKENIHVVSKVQNVTESINKSKETDDLQINDLEKTEKQEKTEEVIKKEIVIKEDLENKDGGLNQGFEVEEIIKMSEKQLEALKVQELRTMARVLKENHKFSLTKKQIKFSKKDELIKAILNEK</sequence>
<dbReference type="PROSITE" id="PS51930">
    <property type="entry name" value="BMC_2"/>
    <property type="match status" value="1"/>
</dbReference>
<dbReference type="SUPFAM" id="SSF143414">
    <property type="entry name" value="CcmK-like"/>
    <property type="match status" value="1"/>
</dbReference>
<dbReference type="InterPro" id="IPR037233">
    <property type="entry name" value="CcmK-like_sf"/>
</dbReference>
<proteinExistence type="inferred from homology"/>
<dbReference type="Proteomes" id="UP000239863">
    <property type="component" value="Unassembled WGS sequence"/>
</dbReference>
<dbReference type="OrthoDB" id="9812608at2"/>